<accession>A0A4Z1PI75</accession>
<evidence type="ECO:0000313" key="2">
    <source>
        <dbReference type="Proteomes" id="UP000298493"/>
    </source>
</evidence>
<gene>
    <name evidence="1" type="ORF">E6O75_ATG00354</name>
</gene>
<reference evidence="1 2" key="1">
    <citation type="submission" date="2019-04" db="EMBL/GenBank/DDBJ databases">
        <title>High contiguity whole genome sequence and gene annotation resource for two Venturia nashicola isolates.</title>
        <authorList>
            <person name="Prokchorchik M."/>
            <person name="Won K."/>
            <person name="Lee Y."/>
            <person name="Choi E.D."/>
            <person name="Segonzac C."/>
            <person name="Sohn K.H."/>
        </authorList>
    </citation>
    <scope>NUCLEOTIDE SEQUENCE [LARGE SCALE GENOMIC DNA]</scope>
    <source>
        <strain evidence="1 2">PRI2</strain>
    </source>
</reference>
<organism evidence="1 2">
    <name type="scientific">Venturia nashicola</name>
    <dbReference type="NCBI Taxonomy" id="86259"/>
    <lineage>
        <taxon>Eukaryota</taxon>
        <taxon>Fungi</taxon>
        <taxon>Dikarya</taxon>
        <taxon>Ascomycota</taxon>
        <taxon>Pezizomycotina</taxon>
        <taxon>Dothideomycetes</taxon>
        <taxon>Pleosporomycetidae</taxon>
        <taxon>Venturiales</taxon>
        <taxon>Venturiaceae</taxon>
        <taxon>Venturia</taxon>
    </lineage>
</organism>
<evidence type="ECO:0000313" key="1">
    <source>
        <dbReference type="EMBL" id="TID27587.1"/>
    </source>
</evidence>
<evidence type="ECO:0008006" key="3">
    <source>
        <dbReference type="Google" id="ProtNLM"/>
    </source>
</evidence>
<dbReference type="SUPFAM" id="SSF57850">
    <property type="entry name" value="RING/U-box"/>
    <property type="match status" value="1"/>
</dbReference>
<sequence length="268" mass="30963">MVCWGIYGQPDEISDTRENAVKLACRHWIRCNCIRSLIDKKHAPKFKLENRCPKCRRELFESKTDERLFALRDDILEARRRVVYSTWDTRETLLSKESVKGILCGLDGIINRGAEIGDVYDHEEYLARDAFNGALVVNWWKCMMENHLVYFMHTMAEPVTHALMQLVRQHGLCTYDADGGVSTNPFVEIRIGLDEDEAHAAAYSRFYEFFFTAEQGRSGRPSSRSDVIDNSMMPSQLFLKTMVLLQRQLAESELGGDEWDQLQIPIQD</sequence>
<dbReference type="Proteomes" id="UP000298493">
    <property type="component" value="Unassembled WGS sequence"/>
</dbReference>
<name>A0A4Z1PI75_9PEZI</name>
<dbReference type="AlphaFoldDB" id="A0A4Z1PI75"/>
<keyword evidence="2" id="KW-1185">Reference proteome</keyword>
<protein>
    <recommendedName>
        <fullName evidence="3">RING-type domain-containing protein</fullName>
    </recommendedName>
</protein>
<dbReference type="InterPro" id="IPR013083">
    <property type="entry name" value="Znf_RING/FYVE/PHD"/>
</dbReference>
<comment type="caution">
    <text evidence="1">The sequence shown here is derived from an EMBL/GenBank/DDBJ whole genome shotgun (WGS) entry which is preliminary data.</text>
</comment>
<dbReference type="Gene3D" id="3.30.40.10">
    <property type="entry name" value="Zinc/RING finger domain, C3HC4 (zinc finger)"/>
    <property type="match status" value="1"/>
</dbReference>
<dbReference type="EMBL" id="SNSC02000001">
    <property type="protein sequence ID" value="TID27587.1"/>
    <property type="molecule type" value="Genomic_DNA"/>
</dbReference>
<proteinExistence type="predicted"/>